<sequence>MNITTIGRGSIGGTLARLWTAAGHQVTTLGREGGDASSADVVLLAVRHADIPAALAGVTGLEGKTVIEASNRLDGEAPHEGHASNAEYVKAVLGGPTAKAFNLNFGKLLEGAAEAPSRPDNIWVGDDATRAVVEQLTHDAGLQPRHGGPLDRAGTQEAFAAMYMAIVKDADAGLLYYRFAPPQGI</sequence>
<name>A0AAU7AZ91_9ACTN</name>
<reference evidence="1" key="1">
    <citation type="submission" date="2022-12" db="EMBL/GenBank/DDBJ databases">
        <title>Paraconexibacter alkalitolerans sp. nov. and Baekduia alba sp. nov., isolated from soil and emended description of the genera Paraconexibacter (Chun et al., 2020) and Baekduia (An et al., 2020).</title>
        <authorList>
            <person name="Vieira S."/>
            <person name="Huber K.J."/>
            <person name="Geppert A."/>
            <person name="Wolf J."/>
            <person name="Neumann-Schaal M."/>
            <person name="Muesken M."/>
            <person name="Overmann J."/>
        </authorList>
    </citation>
    <scope>NUCLEOTIDE SEQUENCE</scope>
    <source>
        <strain evidence="1">AEG42_29</strain>
    </source>
</reference>
<dbReference type="KEGG" id="parq:DSM112329_03674"/>
<dbReference type="EMBL" id="CP114014">
    <property type="protein sequence ID" value="XAY06796.1"/>
    <property type="molecule type" value="Genomic_DNA"/>
</dbReference>
<dbReference type="InterPro" id="IPR036291">
    <property type="entry name" value="NAD(P)-bd_dom_sf"/>
</dbReference>
<protein>
    <recommendedName>
        <fullName evidence="2">Pyrroline-5-carboxylate reductase catalytic N-terminal domain-containing protein</fullName>
    </recommendedName>
</protein>
<dbReference type="AlphaFoldDB" id="A0AAU7AZ91"/>
<evidence type="ECO:0008006" key="2">
    <source>
        <dbReference type="Google" id="ProtNLM"/>
    </source>
</evidence>
<dbReference type="SUPFAM" id="SSF51735">
    <property type="entry name" value="NAD(P)-binding Rossmann-fold domains"/>
    <property type="match status" value="1"/>
</dbReference>
<evidence type="ECO:0000313" key="1">
    <source>
        <dbReference type="EMBL" id="XAY06796.1"/>
    </source>
</evidence>
<gene>
    <name evidence="1" type="ORF">DSM112329_03674</name>
</gene>
<proteinExistence type="predicted"/>
<dbReference type="Gene3D" id="3.40.50.720">
    <property type="entry name" value="NAD(P)-binding Rossmann-like Domain"/>
    <property type="match status" value="1"/>
</dbReference>
<organism evidence="1">
    <name type="scientific">Paraconexibacter sp. AEG42_29</name>
    <dbReference type="NCBI Taxonomy" id="2997339"/>
    <lineage>
        <taxon>Bacteria</taxon>
        <taxon>Bacillati</taxon>
        <taxon>Actinomycetota</taxon>
        <taxon>Thermoleophilia</taxon>
        <taxon>Solirubrobacterales</taxon>
        <taxon>Paraconexibacteraceae</taxon>
        <taxon>Paraconexibacter</taxon>
    </lineage>
</organism>
<accession>A0AAU7AZ91</accession>
<dbReference type="RefSeq" id="WP_354698013.1">
    <property type="nucleotide sequence ID" value="NZ_CP114014.1"/>
</dbReference>